<dbReference type="InterPro" id="IPR000101">
    <property type="entry name" value="GGT_peptidase"/>
</dbReference>
<dbReference type="STRING" id="983920.Y88_0392"/>
<evidence type="ECO:0000256" key="6">
    <source>
        <dbReference type="RuleBase" id="RU368036"/>
    </source>
</evidence>
<dbReference type="MEROPS" id="T03.025"/>
<keyword evidence="6" id="KW-0012">Acyltransferase</keyword>
<dbReference type="Pfam" id="PF01019">
    <property type="entry name" value="G_glu_transpept"/>
    <property type="match status" value="1"/>
</dbReference>
<comment type="similarity">
    <text evidence="6">Belongs to the gamma-glutamyltransferase family.</text>
</comment>
<dbReference type="InterPro" id="IPR043137">
    <property type="entry name" value="GGT_ssub_C"/>
</dbReference>
<dbReference type="UniPathway" id="UPA00204"/>
<dbReference type="eggNOG" id="COG0405">
    <property type="taxonomic scope" value="Bacteria"/>
</dbReference>
<dbReference type="GO" id="GO:0103068">
    <property type="term" value="F:leukotriene C4 gamma-glutamyl transferase activity"/>
    <property type="evidence" value="ECO:0007669"/>
    <property type="project" value="UniProtKB-EC"/>
</dbReference>
<evidence type="ECO:0000313" key="9">
    <source>
        <dbReference type="Proteomes" id="UP000004728"/>
    </source>
</evidence>
<keyword evidence="6" id="KW-0378">Hydrolase</keyword>
<dbReference type="Gene3D" id="3.60.20.40">
    <property type="match status" value="1"/>
</dbReference>
<dbReference type="InParanoid" id="F1ZAM5"/>
<feature type="signal peptide" evidence="7">
    <location>
        <begin position="1"/>
        <end position="36"/>
    </location>
</feature>
<dbReference type="InterPro" id="IPR029055">
    <property type="entry name" value="Ntn_hydrolases_N"/>
</dbReference>
<dbReference type="PANTHER" id="PTHR43881:SF1">
    <property type="entry name" value="GAMMA-GLUTAMYLTRANSPEPTIDASE (AFU_ORTHOLOGUE AFUA_4G13580)"/>
    <property type="match status" value="1"/>
</dbReference>
<evidence type="ECO:0000256" key="1">
    <source>
        <dbReference type="ARBA" id="ARBA00001049"/>
    </source>
</evidence>
<accession>F1ZAM5</accession>
<comment type="pathway">
    <text evidence="6">Sulfur metabolism; glutathione metabolism.</text>
</comment>
<comment type="caution">
    <text evidence="8">The sequence shown here is derived from an EMBL/GenBank/DDBJ whole genome shotgun (WGS) entry which is preliminary data.</text>
</comment>
<comment type="catalytic activity">
    <reaction evidence="3 6">
        <text>an N-terminal (5-L-glutamyl)-[peptide] + an alpha-amino acid = 5-L-glutamyl amino acid + an N-terminal L-alpha-aminoacyl-[peptide]</text>
        <dbReference type="Rhea" id="RHEA:23904"/>
        <dbReference type="Rhea" id="RHEA-COMP:9780"/>
        <dbReference type="Rhea" id="RHEA-COMP:9795"/>
        <dbReference type="ChEBI" id="CHEBI:77644"/>
        <dbReference type="ChEBI" id="CHEBI:78597"/>
        <dbReference type="ChEBI" id="CHEBI:78599"/>
        <dbReference type="ChEBI" id="CHEBI:78608"/>
        <dbReference type="EC" id="2.3.2.2"/>
    </reaction>
</comment>
<keyword evidence="6" id="KW-0865">Zymogen</keyword>
<comment type="subunit">
    <text evidence="6">This enzyme consists of two polypeptide chains, which are synthesized in precursor form from a single polypeptide.</text>
</comment>
<dbReference type="PANTHER" id="PTHR43881">
    <property type="entry name" value="GAMMA-GLUTAMYLTRANSPEPTIDASE (AFU_ORTHOLOGUE AFUA_4G13580)"/>
    <property type="match status" value="1"/>
</dbReference>
<dbReference type="NCBIfam" id="TIGR00066">
    <property type="entry name" value="g_glut_trans"/>
    <property type="match status" value="1"/>
</dbReference>
<dbReference type="EMBL" id="AEWJ01000043">
    <property type="protein sequence ID" value="EGD58338.1"/>
    <property type="molecule type" value="Genomic_DNA"/>
</dbReference>
<dbReference type="HOGENOM" id="CLU_014813_3_2_5"/>
<dbReference type="InterPro" id="IPR052896">
    <property type="entry name" value="GGT-like_enzyme"/>
</dbReference>
<dbReference type="GO" id="GO:0006750">
    <property type="term" value="P:glutathione biosynthetic process"/>
    <property type="evidence" value="ECO:0007669"/>
    <property type="project" value="UniProtKB-KW"/>
</dbReference>
<feature type="active site" description="Nucleophile" evidence="4">
    <location>
        <position position="410"/>
    </location>
</feature>
<comment type="PTM">
    <text evidence="6">Cleaved by autocatalysis into a large and a small subunit.</text>
</comment>
<evidence type="ECO:0000256" key="4">
    <source>
        <dbReference type="PIRSR" id="PIRSR600101-1"/>
    </source>
</evidence>
<name>F1ZAM5_9SPHN</name>
<protein>
    <recommendedName>
        <fullName evidence="6">Glutathione hydrolase proenzyme</fullName>
        <ecNumber evidence="6">2.3.2.2</ecNumber>
        <ecNumber evidence="6">3.4.19.13</ecNumber>
    </recommendedName>
    <component>
        <recommendedName>
            <fullName evidence="6">Glutathione hydrolase large chain</fullName>
        </recommendedName>
    </component>
    <component>
        <recommendedName>
            <fullName evidence="6">Glutathione hydrolase small chain</fullName>
        </recommendedName>
    </component>
</protein>
<dbReference type="AlphaFoldDB" id="F1ZAM5"/>
<keyword evidence="7" id="KW-0732">Signal</keyword>
<evidence type="ECO:0000256" key="3">
    <source>
        <dbReference type="ARBA" id="ARBA00047417"/>
    </source>
</evidence>
<keyword evidence="6 8" id="KW-0808">Transferase</keyword>
<dbReference type="Proteomes" id="UP000004728">
    <property type="component" value="Unassembled WGS sequence"/>
</dbReference>
<comment type="catalytic activity">
    <reaction evidence="1 6">
        <text>an S-substituted glutathione + H2O = an S-substituted L-cysteinylglycine + L-glutamate</text>
        <dbReference type="Rhea" id="RHEA:59468"/>
        <dbReference type="ChEBI" id="CHEBI:15377"/>
        <dbReference type="ChEBI" id="CHEBI:29985"/>
        <dbReference type="ChEBI" id="CHEBI:90779"/>
        <dbReference type="ChEBI" id="CHEBI:143103"/>
        <dbReference type="EC" id="3.4.19.13"/>
    </reaction>
</comment>
<gene>
    <name evidence="8" type="ORF">Y88_0392</name>
</gene>
<comment type="catalytic activity">
    <reaction evidence="2 6">
        <text>glutathione + H2O = L-cysteinylglycine + L-glutamate</text>
        <dbReference type="Rhea" id="RHEA:28807"/>
        <dbReference type="ChEBI" id="CHEBI:15377"/>
        <dbReference type="ChEBI" id="CHEBI:29985"/>
        <dbReference type="ChEBI" id="CHEBI:57925"/>
        <dbReference type="ChEBI" id="CHEBI:61694"/>
        <dbReference type="EC" id="3.4.19.13"/>
    </reaction>
</comment>
<dbReference type="EC" id="3.4.19.13" evidence="6"/>
<dbReference type="InterPro" id="IPR043138">
    <property type="entry name" value="GGT_lsub"/>
</dbReference>
<feature type="chain" id="PRO_5003274225" description="Glutathione hydrolase proenzyme" evidence="7">
    <location>
        <begin position="37"/>
        <end position="591"/>
    </location>
</feature>
<evidence type="ECO:0000256" key="5">
    <source>
        <dbReference type="PIRSR" id="PIRSR600101-2"/>
    </source>
</evidence>
<dbReference type="GO" id="GO:0006751">
    <property type="term" value="P:glutathione catabolic process"/>
    <property type="evidence" value="ECO:0007669"/>
    <property type="project" value="UniProtKB-UniRule"/>
</dbReference>
<dbReference type="PRINTS" id="PR01210">
    <property type="entry name" value="GGTRANSPTASE"/>
</dbReference>
<organism evidence="8 9">
    <name type="scientific">Novosphingobium nitrogenifigens DSM 19370</name>
    <dbReference type="NCBI Taxonomy" id="983920"/>
    <lineage>
        <taxon>Bacteria</taxon>
        <taxon>Pseudomonadati</taxon>
        <taxon>Pseudomonadota</taxon>
        <taxon>Alphaproteobacteria</taxon>
        <taxon>Sphingomonadales</taxon>
        <taxon>Sphingomonadaceae</taxon>
        <taxon>Novosphingobium</taxon>
    </lineage>
</organism>
<dbReference type="GO" id="GO:0036374">
    <property type="term" value="F:glutathione hydrolase activity"/>
    <property type="evidence" value="ECO:0007669"/>
    <property type="project" value="UniProtKB-UniRule"/>
</dbReference>
<keyword evidence="9" id="KW-1185">Reference proteome</keyword>
<evidence type="ECO:0000256" key="7">
    <source>
        <dbReference type="SAM" id="SignalP"/>
    </source>
</evidence>
<reference evidence="8 9" key="1">
    <citation type="journal article" date="2012" name="J. Bacteriol.">
        <title>Draft Genome Sequence of Novosphingobium nitrogenifigens Y88T.</title>
        <authorList>
            <person name="Strabala T.J."/>
            <person name="Macdonald L."/>
            <person name="Liu V."/>
            <person name="Smit A.M."/>
        </authorList>
    </citation>
    <scope>NUCLEOTIDE SEQUENCE [LARGE SCALE GENOMIC DNA]</scope>
    <source>
        <strain evidence="8 9">DSM 19370</strain>
    </source>
</reference>
<keyword evidence="6" id="KW-0317">Glutathione biosynthesis</keyword>
<feature type="binding site" evidence="5">
    <location>
        <position position="493"/>
    </location>
    <ligand>
        <name>L-glutamate</name>
        <dbReference type="ChEBI" id="CHEBI:29985"/>
    </ligand>
</feature>
<proteinExistence type="inferred from homology"/>
<evidence type="ECO:0000313" key="8">
    <source>
        <dbReference type="EMBL" id="EGD58338.1"/>
    </source>
</evidence>
<dbReference type="Gene3D" id="1.10.246.130">
    <property type="match status" value="1"/>
</dbReference>
<sequence length="591" mass="62811">MGVNGYRARHRRAGLMAAGMLALTALGGVGMGGANAQAGDADPGHDTFDAYRGDRSTGWLGQTRSEVLARNGMVATSQPLAAEAGLEVLHAGGNAFDAAVATAAAINVVEPEATGMGGDMFMIAWVAKEHRLVALDASGRAPLAATAAHYRKAFGKDMPEEGIQSAVVPGAVDGWATLLDRYGKLGFREVLNPAIRLADQGFPVSQRIGTEWAMSTDTLSKDSDTAAIYLNHGKAWGWGDIFRNPDLAKAFRLLQQGGRDAFYKGPIAQAIVAKSKASGGLFSMADFAGIHARWVEPISTTFHGYTIHEMPPSTQGFAVLEMMNMIEQCPARLGLAPDRINPKSADFWHLMVEAKKIAYADLRKYNGDPDFAPVPVARLISKDYAAQQCAKIDMKKAAALDPSEEPLGGTAYMTTADAEGNVVSFIYSIYNFFGSGVTVPGYGFLLNDRAAAFSLRPDSPNVIAPGKRPFYTLVPGFVTKDGKPFLSFGVMYGDQQAQGQAQVLVNMLAFGANPQAAGDAARFAHAQRTNRLQLESGLFDAVGADLKARGHDVHSANGFDMGGYQAIMIDPVTGAYRGASDPRKDGQAIGY</sequence>
<dbReference type="SUPFAM" id="SSF56235">
    <property type="entry name" value="N-terminal nucleophile aminohydrolases (Ntn hydrolases)"/>
    <property type="match status" value="1"/>
</dbReference>
<dbReference type="EC" id="2.3.2.2" evidence="6"/>
<evidence type="ECO:0000256" key="2">
    <source>
        <dbReference type="ARBA" id="ARBA00001089"/>
    </source>
</evidence>